<keyword evidence="1" id="KW-0812">Transmembrane</keyword>
<dbReference type="RefSeq" id="XP_033571383.1">
    <property type="nucleotide sequence ID" value="XM_033722383.1"/>
</dbReference>
<protein>
    <submittedName>
        <fullName evidence="2 4">Uncharacterized protein</fullName>
    </submittedName>
</protein>
<dbReference type="EMBL" id="MU003713">
    <property type="protein sequence ID" value="KAF2804419.1"/>
    <property type="molecule type" value="Genomic_DNA"/>
</dbReference>
<keyword evidence="1" id="KW-1133">Transmembrane helix</keyword>
<keyword evidence="3" id="KW-1185">Reference proteome</keyword>
<gene>
    <name evidence="2 4" type="ORF">BDZ99DRAFT_481240</name>
</gene>
<reference evidence="2 4" key="1">
    <citation type="journal article" date="2020" name="Stud. Mycol.">
        <title>101 Dothideomycetes genomes: a test case for predicting lifestyles and emergence of pathogens.</title>
        <authorList>
            <person name="Haridas S."/>
            <person name="Albert R."/>
            <person name="Binder M."/>
            <person name="Bloem J."/>
            <person name="Labutti K."/>
            <person name="Salamov A."/>
            <person name="Andreopoulos B."/>
            <person name="Baker S."/>
            <person name="Barry K."/>
            <person name="Bills G."/>
            <person name="Bluhm B."/>
            <person name="Cannon C."/>
            <person name="Castanera R."/>
            <person name="Culley D."/>
            <person name="Daum C."/>
            <person name="Ezra D."/>
            <person name="Gonzalez J."/>
            <person name="Henrissat B."/>
            <person name="Kuo A."/>
            <person name="Liang C."/>
            <person name="Lipzen A."/>
            <person name="Lutzoni F."/>
            <person name="Magnuson J."/>
            <person name="Mondo S."/>
            <person name="Nolan M."/>
            <person name="Ohm R."/>
            <person name="Pangilinan J."/>
            <person name="Park H.-J."/>
            <person name="Ramirez L."/>
            <person name="Alfaro M."/>
            <person name="Sun H."/>
            <person name="Tritt A."/>
            <person name="Yoshinaga Y."/>
            <person name="Zwiers L.-H."/>
            <person name="Turgeon B."/>
            <person name="Goodwin S."/>
            <person name="Spatafora J."/>
            <person name="Crous P."/>
            <person name="Grigoriev I."/>
        </authorList>
    </citation>
    <scope>NUCLEOTIDE SEQUENCE</scope>
    <source>
        <strain evidence="2 4">CBS 304.34</strain>
    </source>
</reference>
<reference evidence="4" key="3">
    <citation type="submission" date="2025-04" db="UniProtKB">
        <authorList>
            <consortium name="RefSeq"/>
        </authorList>
    </citation>
    <scope>IDENTIFICATION</scope>
    <source>
        <strain evidence="4">CBS 304.34</strain>
    </source>
</reference>
<evidence type="ECO:0000313" key="3">
    <source>
        <dbReference type="Proteomes" id="UP000504636"/>
    </source>
</evidence>
<sequence>MSDVTYFLISFGEVVISSHSLLERIHALLEHGFARLKECALLGKLWWLCGDETDLLVSELGDDQWRKDSVGKRLDEVALNNLLGDSINKVLRLILLDYYLSVRNELGGYSCPVVCALIVQRLLGGVFVHVLLNRVSYSFLHLSRIVVGVAGIRVVDIYLGCALCTFYNLLVLALLLLLEGGGKIVVRPHFLNLLDGFLTALLMLLLLGPVPTLSVYLFSK</sequence>
<feature type="transmembrane region" description="Helical" evidence="1">
    <location>
        <begin position="190"/>
        <end position="210"/>
    </location>
</feature>
<reference evidence="4" key="2">
    <citation type="submission" date="2020-04" db="EMBL/GenBank/DDBJ databases">
        <authorList>
            <consortium name="NCBI Genome Project"/>
        </authorList>
    </citation>
    <scope>NUCLEOTIDE SEQUENCE</scope>
    <source>
        <strain evidence="4">CBS 304.34</strain>
    </source>
</reference>
<name>A0A6A6Y746_9PEZI</name>
<organism evidence="2">
    <name type="scientific">Mytilinidion resinicola</name>
    <dbReference type="NCBI Taxonomy" id="574789"/>
    <lineage>
        <taxon>Eukaryota</taxon>
        <taxon>Fungi</taxon>
        <taxon>Dikarya</taxon>
        <taxon>Ascomycota</taxon>
        <taxon>Pezizomycotina</taxon>
        <taxon>Dothideomycetes</taxon>
        <taxon>Pleosporomycetidae</taxon>
        <taxon>Mytilinidiales</taxon>
        <taxon>Mytilinidiaceae</taxon>
        <taxon>Mytilinidion</taxon>
    </lineage>
</organism>
<evidence type="ECO:0000313" key="4">
    <source>
        <dbReference type="RefSeq" id="XP_033571383.1"/>
    </source>
</evidence>
<feature type="transmembrane region" description="Helical" evidence="1">
    <location>
        <begin position="157"/>
        <end position="178"/>
    </location>
</feature>
<proteinExistence type="predicted"/>
<keyword evidence="1" id="KW-0472">Membrane</keyword>
<dbReference type="AlphaFoldDB" id="A0A6A6Y746"/>
<accession>A0A6A6Y746</accession>
<dbReference type="Proteomes" id="UP000504636">
    <property type="component" value="Unplaced"/>
</dbReference>
<dbReference type="GeneID" id="54463276"/>
<evidence type="ECO:0000313" key="2">
    <source>
        <dbReference type="EMBL" id="KAF2804419.1"/>
    </source>
</evidence>
<evidence type="ECO:0000256" key="1">
    <source>
        <dbReference type="SAM" id="Phobius"/>
    </source>
</evidence>